<keyword evidence="4" id="KW-1185">Reference proteome</keyword>
<dbReference type="PANTHER" id="PTHR10357">
    <property type="entry name" value="ALPHA-AMYLASE FAMILY MEMBER"/>
    <property type="match status" value="1"/>
</dbReference>
<dbReference type="EMBL" id="KE720798">
    <property type="protein sequence ID" value="ERF75826.1"/>
    <property type="molecule type" value="Genomic_DNA"/>
</dbReference>
<reference evidence="4" key="1">
    <citation type="journal article" date="2014" name="BMC Genomics">
        <title>Genome characteristics reveal the impact of lichenization on lichen-forming fungus Endocarpon pusillum Hedwig (Verrucariales, Ascomycota).</title>
        <authorList>
            <person name="Wang Y.-Y."/>
            <person name="Liu B."/>
            <person name="Zhang X.-Y."/>
            <person name="Zhou Q.-M."/>
            <person name="Zhang T."/>
            <person name="Li H."/>
            <person name="Yu Y.-F."/>
            <person name="Zhang X.-L."/>
            <person name="Hao X.-Y."/>
            <person name="Wang M."/>
            <person name="Wang L."/>
            <person name="Wei J.-C."/>
        </authorList>
    </citation>
    <scope>NUCLEOTIDE SEQUENCE [LARGE SCALE GENOMIC DNA]</scope>
    <source>
        <strain evidence="4">Z07020 / HMAS-L-300199</strain>
    </source>
</reference>
<dbReference type="GO" id="GO:0004575">
    <property type="term" value="F:sucrose alpha-glucosidase activity"/>
    <property type="evidence" value="ECO:0007669"/>
    <property type="project" value="TreeGrafter"/>
</dbReference>
<dbReference type="GO" id="GO:0005987">
    <property type="term" value="P:sucrose catabolic process"/>
    <property type="evidence" value="ECO:0007669"/>
    <property type="project" value="TreeGrafter"/>
</dbReference>
<protein>
    <recommendedName>
        <fullName evidence="2">Glycosyl hydrolase family 13 catalytic domain-containing protein</fullName>
    </recommendedName>
</protein>
<evidence type="ECO:0000256" key="1">
    <source>
        <dbReference type="ARBA" id="ARBA00008061"/>
    </source>
</evidence>
<accession>U1GUV4</accession>
<dbReference type="GO" id="GO:0033934">
    <property type="term" value="F:glucan 1,4-alpha-maltotriohydrolase activity"/>
    <property type="evidence" value="ECO:0007669"/>
    <property type="project" value="TreeGrafter"/>
</dbReference>
<dbReference type="SUPFAM" id="SSF51445">
    <property type="entry name" value="(Trans)glycosidases"/>
    <property type="match status" value="1"/>
</dbReference>
<dbReference type="Pfam" id="PF00128">
    <property type="entry name" value="Alpha-amylase"/>
    <property type="match status" value="1"/>
</dbReference>
<dbReference type="eggNOG" id="KOG0471">
    <property type="taxonomic scope" value="Eukaryota"/>
</dbReference>
<dbReference type="GO" id="GO:0004556">
    <property type="term" value="F:alpha-amylase activity"/>
    <property type="evidence" value="ECO:0007669"/>
    <property type="project" value="TreeGrafter"/>
</dbReference>
<dbReference type="HOGENOM" id="CLU_1390217_0_0_1"/>
<dbReference type="GO" id="GO:0004574">
    <property type="term" value="F:oligo-1,6-glucosidase activity"/>
    <property type="evidence" value="ECO:0007669"/>
    <property type="project" value="TreeGrafter"/>
</dbReference>
<name>U1GUV4_ENDPU</name>
<dbReference type="GeneID" id="19236711"/>
<evidence type="ECO:0000313" key="3">
    <source>
        <dbReference type="EMBL" id="ERF75826.1"/>
    </source>
</evidence>
<dbReference type="AlphaFoldDB" id="U1GUV4"/>
<feature type="domain" description="Glycosyl hydrolase family 13 catalytic" evidence="2">
    <location>
        <begin position="16"/>
        <end position="193"/>
    </location>
</feature>
<evidence type="ECO:0000259" key="2">
    <source>
        <dbReference type="Pfam" id="PF00128"/>
    </source>
</evidence>
<gene>
    <name evidence="3" type="ORF">EPUS_01656</name>
</gene>
<comment type="similarity">
    <text evidence="1">Belongs to the glycosyl hydrolase 13 family.</text>
</comment>
<dbReference type="Gene3D" id="3.20.20.80">
    <property type="entry name" value="Glycosidases"/>
    <property type="match status" value="1"/>
</dbReference>
<dbReference type="PANTHER" id="PTHR10357:SF179">
    <property type="entry name" value="NEUTRAL AND BASIC AMINO ACID TRANSPORT PROTEIN RBAT"/>
    <property type="match status" value="1"/>
</dbReference>
<dbReference type="OrthoDB" id="1740265at2759"/>
<proteinExistence type="inferred from homology"/>
<organism evidence="3 4">
    <name type="scientific">Endocarpon pusillum (strain Z07020 / HMAS-L-300199)</name>
    <name type="common">Lichen-forming fungus</name>
    <dbReference type="NCBI Taxonomy" id="1263415"/>
    <lineage>
        <taxon>Eukaryota</taxon>
        <taxon>Fungi</taxon>
        <taxon>Dikarya</taxon>
        <taxon>Ascomycota</taxon>
        <taxon>Pezizomycotina</taxon>
        <taxon>Eurotiomycetes</taxon>
        <taxon>Chaetothyriomycetidae</taxon>
        <taxon>Verrucariales</taxon>
        <taxon>Verrucariaceae</taxon>
        <taxon>Endocarpon</taxon>
    </lineage>
</organism>
<sequence length="196" mass="22309">MNLDFDICLLGERGLVQKYEIQSWALPDFKEAVLKTQRIIGETDAWPACFAENHDLPRSIPTYVTNDPPHRAKAGRLTALFLATLSGTLFLYQRQKISMTNFSLGWVLDKICNVDALNYRTKMNKEYPTDTEMLREVKTAIAKFGRDNARTPMRWSGSKLHAGFTAAQGPWVSMNENYKEVNVEVELKADEGVSRM</sequence>
<evidence type="ECO:0000313" key="4">
    <source>
        <dbReference type="Proteomes" id="UP000019373"/>
    </source>
</evidence>
<dbReference type="InterPro" id="IPR006047">
    <property type="entry name" value="GH13_cat_dom"/>
</dbReference>
<dbReference type="GO" id="GO:0000025">
    <property type="term" value="P:maltose catabolic process"/>
    <property type="evidence" value="ECO:0007669"/>
    <property type="project" value="TreeGrafter"/>
</dbReference>
<dbReference type="RefSeq" id="XP_007786984.1">
    <property type="nucleotide sequence ID" value="XM_007788794.1"/>
</dbReference>
<dbReference type="InterPro" id="IPR017853">
    <property type="entry name" value="GH"/>
</dbReference>
<dbReference type="Proteomes" id="UP000019373">
    <property type="component" value="Unassembled WGS sequence"/>
</dbReference>